<name>A0A2D3V1I1_9PEZI</name>
<dbReference type="AlphaFoldDB" id="A0A2D3V1I1"/>
<dbReference type="GeneID" id="35598417"/>
<dbReference type="RefSeq" id="XP_023624269.1">
    <property type="nucleotide sequence ID" value="XM_023768501.1"/>
</dbReference>
<proteinExistence type="predicted"/>
<evidence type="ECO:0000313" key="1">
    <source>
        <dbReference type="EMBL" id="CZT17376.1"/>
    </source>
</evidence>
<organism evidence="1 2">
    <name type="scientific">Ramularia collo-cygni</name>
    <dbReference type="NCBI Taxonomy" id="112498"/>
    <lineage>
        <taxon>Eukaryota</taxon>
        <taxon>Fungi</taxon>
        <taxon>Dikarya</taxon>
        <taxon>Ascomycota</taxon>
        <taxon>Pezizomycotina</taxon>
        <taxon>Dothideomycetes</taxon>
        <taxon>Dothideomycetidae</taxon>
        <taxon>Mycosphaerellales</taxon>
        <taxon>Mycosphaerellaceae</taxon>
        <taxon>Ramularia</taxon>
    </lineage>
</organism>
<dbReference type="Proteomes" id="UP000225277">
    <property type="component" value="Unassembled WGS sequence"/>
</dbReference>
<keyword evidence="2" id="KW-1185">Reference proteome</keyword>
<dbReference type="EMBL" id="FJUY01000004">
    <property type="protein sequence ID" value="CZT17376.1"/>
    <property type="molecule type" value="Genomic_DNA"/>
</dbReference>
<protein>
    <submittedName>
        <fullName evidence="1">Uncharacterized protein</fullName>
    </submittedName>
</protein>
<accession>A0A2D3V1I1</accession>
<reference evidence="1 2" key="1">
    <citation type="submission" date="2016-03" db="EMBL/GenBank/DDBJ databases">
        <authorList>
            <person name="Ploux O."/>
        </authorList>
    </citation>
    <scope>NUCLEOTIDE SEQUENCE [LARGE SCALE GENOMIC DNA]</scope>
    <source>
        <strain evidence="1 2">URUG2</strain>
    </source>
</reference>
<evidence type="ECO:0000313" key="2">
    <source>
        <dbReference type="Proteomes" id="UP000225277"/>
    </source>
</evidence>
<sequence>MERLPRYCETLEPETFYGAQMPDRGDSTTGAKLDAHPGERECYLVVLSSPDVLGSISIDIVIRCDFDNVHCALGYSVEWIQGHPQAYCAARRKCICPSLISYNWTRTRHAGEQDFGFAI</sequence>
<gene>
    <name evidence="1" type="ORF">RCC_03210</name>
</gene>